<evidence type="ECO:0000313" key="1">
    <source>
        <dbReference type="EMBL" id="KAK2947993.1"/>
    </source>
</evidence>
<dbReference type="Proteomes" id="UP001281761">
    <property type="component" value="Unassembled WGS sequence"/>
</dbReference>
<organism evidence="1 2">
    <name type="scientific">Blattamonas nauphoetae</name>
    <dbReference type="NCBI Taxonomy" id="2049346"/>
    <lineage>
        <taxon>Eukaryota</taxon>
        <taxon>Metamonada</taxon>
        <taxon>Preaxostyla</taxon>
        <taxon>Oxymonadida</taxon>
        <taxon>Blattamonas</taxon>
    </lineage>
</organism>
<comment type="caution">
    <text evidence="1">The sequence shown here is derived from an EMBL/GenBank/DDBJ whole genome shotgun (WGS) entry which is preliminary data.</text>
</comment>
<proteinExistence type="predicted"/>
<evidence type="ECO:0000313" key="2">
    <source>
        <dbReference type="Proteomes" id="UP001281761"/>
    </source>
</evidence>
<dbReference type="EMBL" id="JARBJD010000187">
    <property type="protein sequence ID" value="KAK2947993.1"/>
    <property type="molecule type" value="Genomic_DNA"/>
</dbReference>
<accession>A0ABQ9X7R5</accession>
<gene>
    <name evidence="1" type="ORF">BLNAU_17117</name>
</gene>
<keyword evidence="2" id="KW-1185">Reference proteome</keyword>
<name>A0ABQ9X7R5_9EUKA</name>
<sequence>MESLPSHTFVIIRSTDPKGDITMSEDAVFETIITVGKVFELSQPKKRKFTEYRETRRKQGSVDGCCRYLPRLTLLACPTLVEQCGAADVLSLHLLGRRRRFLLHSESDRCILVSHDLQSMSVTLLAKQASSAGYEYNDKYGEVSDGRGEPVQARLHEESRRKLTSAKQACDAFQLKKAHLTEQNSTKPLDPLIQSHTSKTLQLQNLTKGCTQQTVSKAFTSLNVTQMTAPIEQHTVD</sequence>
<protein>
    <submittedName>
        <fullName evidence="1">Uncharacterized protein</fullName>
    </submittedName>
</protein>
<reference evidence="1 2" key="1">
    <citation type="journal article" date="2022" name="bioRxiv">
        <title>Genomics of Preaxostyla Flagellates Illuminates Evolutionary Transitions and the Path Towards Mitochondrial Loss.</title>
        <authorList>
            <person name="Novak L.V.F."/>
            <person name="Treitli S.C."/>
            <person name="Pyrih J."/>
            <person name="Halakuc P."/>
            <person name="Pipaliya S.V."/>
            <person name="Vacek V."/>
            <person name="Brzon O."/>
            <person name="Soukal P."/>
            <person name="Eme L."/>
            <person name="Dacks J.B."/>
            <person name="Karnkowska A."/>
            <person name="Elias M."/>
            <person name="Hampl V."/>
        </authorList>
    </citation>
    <scope>NUCLEOTIDE SEQUENCE [LARGE SCALE GENOMIC DNA]</scope>
    <source>
        <strain evidence="1">NAU3</strain>
        <tissue evidence="1">Gut</tissue>
    </source>
</reference>